<evidence type="ECO:0000256" key="5">
    <source>
        <dbReference type="ARBA" id="ARBA00048427"/>
    </source>
</evidence>
<keyword evidence="6" id="KW-1133">Transmembrane helix</keyword>
<organism evidence="8 9">
    <name type="scientific">Candidatus Desulfatibia vada</name>
    <dbReference type="NCBI Taxonomy" id="2841696"/>
    <lineage>
        <taxon>Bacteria</taxon>
        <taxon>Pseudomonadati</taxon>
        <taxon>Thermodesulfobacteriota</taxon>
        <taxon>Desulfobacteria</taxon>
        <taxon>Desulfobacterales</taxon>
        <taxon>Desulfobacterales incertae sedis</taxon>
        <taxon>Candidatus Desulfatibia</taxon>
    </lineage>
</organism>
<evidence type="ECO:0000256" key="4">
    <source>
        <dbReference type="ARBA" id="ARBA00013432"/>
    </source>
</evidence>
<dbReference type="Pfam" id="PF01553">
    <property type="entry name" value="Acyltransferase"/>
    <property type="match status" value="1"/>
</dbReference>
<dbReference type="EC" id="2.3.1.15" evidence="3"/>
<feature type="domain" description="Phospholipid/glycerol acyltransferase" evidence="7">
    <location>
        <begin position="151"/>
        <end position="275"/>
    </location>
</feature>
<keyword evidence="8" id="KW-0808">Transferase</keyword>
<evidence type="ECO:0000313" key="9">
    <source>
        <dbReference type="Proteomes" id="UP000605201"/>
    </source>
</evidence>
<evidence type="ECO:0000313" key="8">
    <source>
        <dbReference type="EMBL" id="MBC8434033.1"/>
    </source>
</evidence>
<accession>A0A8J6TRI8</accession>
<comment type="pathway">
    <text evidence="2">Phospholipid metabolism; CDP-diacylglycerol biosynthesis; CDP-diacylglycerol from sn-glycerol 3-phosphate: step 1/3.</text>
</comment>
<dbReference type="GO" id="GO:0016024">
    <property type="term" value="P:CDP-diacylglycerol biosynthetic process"/>
    <property type="evidence" value="ECO:0007669"/>
    <property type="project" value="UniProtKB-UniPathway"/>
</dbReference>
<evidence type="ECO:0000256" key="6">
    <source>
        <dbReference type="SAM" id="Phobius"/>
    </source>
</evidence>
<dbReference type="GO" id="GO:0004366">
    <property type="term" value="F:glycerol-3-phosphate O-acyltransferase activity"/>
    <property type="evidence" value="ECO:0007669"/>
    <property type="project" value="UniProtKB-EC"/>
</dbReference>
<evidence type="ECO:0000256" key="3">
    <source>
        <dbReference type="ARBA" id="ARBA00013113"/>
    </source>
</evidence>
<name>A0A8J6TRI8_9BACT</name>
<comment type="subcellular location">
    <subcellularLocation>
        <location evidence="1">Endomembrane system</location>
        <topology evidence="1">Peripheral membrane protein</topology>
    </subcellularLocation>
</comment>
<keyword evidence="6" id="KW-0812">Transmembrane</keyword>
<dbReference type="InterPro" id="IPR045520">
    <property type="entry name" value="GPAT/DHAPAT_C"/>
</dbReference>
<dbReference type="PANTHER" id="PTHR12563">
    <property type="entry name" value="GLYCEROL-3-PHOSPHATE ACYLTRANSFERASE"/>
    <property type="match status" value="1"/>
</dbReference>
<comment type="catalytic activity">
    <reaction evidence="5">
        <text>sn-glycerol 3-phosphate + an acyl-CoA = a 1-acyl-sn-glycero-3-phosphate + CoA</text>
        <dbReference type="Rhea" id="RHEA:15325"/>
        <dbReference type="ChEBI" id="CHEBI:57287"/>
        <dbReference type="ChEBI" id="CHEBI:57597"/>
        <dbReference type="ChEBI" id="CHEBI:57970"/>
        <dbReference type="ChEBI" id="CHEBI:58342"/>
        <dbReference type="EC" id="2.3.1.15"/>
    </reaction>
</comment>
<sequence length="474" mass="55026">MAGQITISIWFFLFLVLISALAILDRIFIPSVRWFLRRRINRVIDEIGSRLDIEIKPFQLTKRQVLVDRLAYDPKVIQAIQSYAQTEDTPREVMQAKVLRYAKEIVPSFNAYLYFRLGYWLAKKIARRLYMVHVGLADDVQLDTIDPDATVVFVMNHRSNMDYILVAFLAAERTTLSYAVGEWAKIWPLQTLIKAMGAYFVRRRSGDPLYRLVLERYVHMATKEGVCQAVFLEGGLSRNGLLQPPKLGLIDYMLRSFELEKDRDIIFIPVGINYDRTLEDRSLVRALDPEAEKRSLWFVSKTTSWFIWRSIVLMVRSRWQRYGYACVNFGPYVSARQFCRQNRVNVSEIDRETRFVFVEKLCKQLMNSIEQVIPILPVSLVAMVMLESVEQPLSAFDVEAHVHGLIDELEAQGATVYVSRRSRAQNILTALNTLRLRRLVTESDGLYRADPKHIDVLSYYANAIAHWRQTPNPD</sequence>
<keyword evidence="6" id="KW-0472">Membrane</keyword>
<feature type="transmembrane region" description="Helical" evidence="6">
    <location>
        <begin position="6"/>
        <end position="29"/>
    </location>
</feature>
<dbReference type="PANTHER" id="PTHR12563:SF17">
    <property type="entry name" value="DIHYDROXYACETONE PHOSPHATE ACYLTRANSFERASE"/>
    <property type="match status" value="1"/>
</dbReference>
<reference evidence="8 9" key="1">
    <citation type="submission" date="2020-08" db="EMBL/GenBank/DDBJ databases">
        <title>Bridging the membrane lipid divide: bacteria of the FCB group superphylum have the potential to synthesize archaeal ether lipids.</title>
        <authorList>
            <person name="Villanueva L."/>
            <person name="Von Meijenfeldt F.A.B."/>
            <person name="Westbye A.B."/>
            <person name="Yadav S."/>
            <person name="Hopmans E.C."/>
            <person name="Dutilh B.E."/>
            <person name="Sinninghe Damste J.S."/>
        </authorList>
    </citation>
    <scope>NUCLEOTIDE SEQUENCE [LARGE SCALE GENOMIC DNA]</scope>
    <source>
        <strain evidence="8">NIOZ-UU17</strain>
    </source>
</reference>
<evidence type="ECO:0000259" key="7">
    <source>
        <dbReference type="SMART" id="SM00563"/>
    </source>
</evidence>
<dbReference type="SUPFAM" id="SSF69593">
    <property type="entry name" value="Glycerol-3-phosphate (1)-acyltransferase"/>
    <property type="match status" value="1"/>
</dbReference>
<dbReference type="UniPathway" id="UPA00557">
    <property type="reaction ID" value="UER00612"/>
</dbReference>
<protein>
    <recommendedName>
        <fullName evidence="4">Glycerol-3-phosphate acyltransferase</fullName>
        <ecNumber evidence="3">2.3.1.15</ecNumber>
    </recommendedName>
</protein>
<dbReference type="SMART" id="SM00563">
    <property type="entry name" value="PlsC"/>
    <property type="match status" value="1"/>
</dbReference>
<proteinExistence type="predicted"/>
<comment type="caution">
    <text evidence="8">The sequence shown here is derived from an EMBL/GenBank/DDBJ whole genome shotgun (WGS) entry which is preliminary data.</text>
</comment>
<dbReference type="AlphaFoldDB" id="A0A8J6TRI8"/>
<dbReference type="EMBL" id="JACNIG010000372">
    <property type="protein sequence ID" value="MBC8434033.1"/>
    <property type="molecule type" value="Genomic_DNA"/>
</dbReference>
<dbReference type="Proteomes" id="UP000605201">
    <property type="component" value="Unassembled WGS sequence"/>
</dbReference>
<evidence type="ECO:0000256" key="1">
    <source>
        <dbReference type="ARBA" id="ARBA00004184"/>
    </source>
</evidence>
<dbReference type="InterPro" id="IPR022284">
    <property type="entry name" value="GPAT/DHAPAT"/>
</dbReference>
<dbReference type="InterPro" id="IPR002123">
    <property type="entry name" value="Plipid/glycerol_acylTrfase"/>
</dbReference>
<gene>
    <name evidence="8" type="ORF">H8D96_19155</name>
</gene>
<dbReference type="Pfam" id="PF19277">
    <property type="entry name" value="GPAT_C"/>
    <property type="match status" value="1"/>
</dbReference>
<evidence type="ECO:0000256" key="2">
    <source>
        <dbReference type="ARBA" id="ARBA00004765"/>
    </source>
</evidence>
<dbReference type="GO" id="GO:0012505">
    <property type="term" value="C:endomembrane system"/>
    <property type="evidence" value="ECO:0007669"/>
    <property type="project" value="UniProtKB-SubCell"/>
</dbReference>
<keyword evidence="8" id="KW-0012">Acyltransferase</keyword>